<keyword evidence="3" id="KW-1185">Reference proteome</keyword>
<evidence type="ECO:0000259" key="1">
    <source>
        <dbReference type="Pfam" id="PF13902"/>
    </source>
</evidence>
<dbReference type="OMA" id="DHADYEY"/>
<dbReference type="PANTHER" id="PTHR32019:SF2">
    <property type="entry name" value="R3H DOMAIN-CONTAINING PROTEIN 4"/>
    <property type="match status" value="1"/>
</dbReference>
<reference evidence="2 3" key="1">
    <citation type="submission" date="2015-12" db="EMBL/GenBank/DDBJ databases">
        <title>Dictyostelia acquired genes for synthesis and detection of signals that induce cell-type specialization by lateral gene transfer from prokaryotes.</title>
        <authorList>
            <person name="Gloeckner G."/>
            <person name="Schaap P."/>
        </authorList>
    </citation>
    <scope>NUCLEOTIDE SEQUENCE [LARGE SCALE GENOMIC DNA]</scope>
    <source>
        <strain evidence="2 3">TK</strain>
    </source>
</reference>
<dbReference type="SUPFAM" id="SSF82708">
    <property type="entry name" value="R3H domain"/>
    <property type="match status" value="1"/>
</dbReference>
<proteinExistence type="predicted"/>
<dbReference type="InterPro" id="IPR036867">
    <property type="entry name" value="R3H_dom_sf"/>
</dbReference>
<dbReference type="OrthoDB" id="75169at2759"/>
<feature type="domain" description="R3H-associated N-terminal" evidence="1">
    <location>
        <begin position="52"/>
        <end position="166"/>
    </location>
</feature>
<name>A0A151ZC23_TIELA</name>
<dbReference type="Proteomes" id="UP000076078">
    <property type="component" value="Unassembled WGS sequence"/>
</dbReference>
<sequence length="291" mass="34207">MASLEENRISELLWEKMSLNQHKIQKAKEESDKTLSPGQKFIAKKKKYYYRSRDSQAFRESPGKPGTKRFNRYLNNLFLKNASSLNEQFEAEMDFCHYEMNNNLYYQDNKNWDKLFKGITCERQSEILTQFKKRKPTDKADKQKQLQKINQSFAKLRKNLRPIFKKPWTTNSYFISTSETQIINFCQQSFLKSTEVYIPDPYQRLLLHGMVDYYSLLSKSYTNSSGQRCTVIYKPKVMPSLPEQTLTSYLIQEQQKAQLKKSIKKNNNSTTTTSINTCSTNSVGNEQACFH</sequence>
<dbReference type="InParanoid" id="A0A151ZC23"/>
<evidence type="ECO:0000313" key="2">
    <source>
        <dbReference type="EMBL" id="KYQ91491.1"/>
    </source>
</evidence>
<dbReference type="EMBL" id="LODT01000034">
    <property type="protein sequence ID" value="KYQ91491.1"/>
    <property type="molecule type" value="Genomic_DNA"/>
</dbReference>
<dbReference type="PANTHER" id="PTHR32019">
    <property type="entry name" value="R3H DOMAIN-CONTAINING PROTEIN 4"/>
    <property type="match status" value="1"/>
</dbReference>
<gene>
    <name evidence="2" type="ORF">DLAC_07248</name>
</gene>
<dbReference type="Gene3D" id="3.30.1370.50">
    <property type="entry name" value="R3H-like domain"/>
    <property type="match status" value="1"/>
</dbReference>
<dbReference type="GO" id="GO:0003676">
    <property type="term" value="F:nucleic acid binding"/>
    <property type="evidence" value="ECO:0007669"/>
    <property type="project" value="InterPro"/>
</dbReference>
<organism evidence="2 3">
    <name type="scientific">Tieghemostelium lacteum</name>
    <name type="common">Slime mold</name>
    <name type="synonym">Dictyostelium lacteum</name>
    <dbReference type="NCBI Taxonomy" id="361077"/>
    <lineage>
        <taxon>Eukaryota</taxon>
        <taxon>Amoebozoa</taxon>
        <taxon>Evosea</taxon>
        <taxon>Eumycetozoa</taxon>
        <taxon>Dictyostelia</taxon>
        <taxon>Dictyosteliales</taxon>
        <taxon>Raperosteliaceae</taxon>
        <taxon>Tieghemostelium</taxon>
    </lineage>
</organism>
<dbReference type="InterPro" id="IPR025952">
    <property type="entry name" value="R3H-assoc_dom"/>
</dbReference>
<comment type="caution">
    <text evidence="2">The sequence shown here is derived from an EMBL/GenBank/DDBJ whole genome shotgun (WGS) entry which is preliminary data.</text>
</comment>
<evidence type="ECO:0000313" key="3">
    <source>
        <dbReference type="Proteomes" id="UP000076078"/>
    </source>
</evidence>
<dbReference type="Pfam" id="PF13902">
    <property type="entry name" value="R3H-assoc"/>
    <property type="match status" value="1"/>
</dbReference>
<dbReference type="AlphaFoldDB" id="A0A151ZC23"/>
<accession>A0A151ZC23</accession>
<dbReference type="InterPro" id="IPR039629">
    <property type="entry name" value="R3HDM4"/>
</dbReference>
<protein>
    <recommendedName>
        <fullName evidence="1">R3H-associated N-terminal domain-containing protein</fullName>
    </recommendedName>
</protein>